<dbReference type="SUPFAM" id="SSF52172">
    <property type="entry name" value="CheY-like"/>
    <property type="match status" value="1"/>
</dbReference>
<comment type="caution">
    <text evidence="1">The sequence shown here is derived from an EMBL/GenBank/DDBJ whole genome shotgun (WGS) entry which is preliminary data.</text>
</comment>
<dbReference type="CDD" id="cd00156">
    <property type="entry name" value="REC"/>
    <property type="match status" value="1"/>
</dbReference>
<protein>
    <submittedName>
        <fullName evidence="1">Response regulator</fullName>
    </submittedName>
</protein>
<name>A0ABT8KJK9_9BACT</name>
<dbReference type="EMBL" id="JAUJEA010000002">
    <property type="protein sequence ID" value="MDN5200886.1"/>
    <property type="molecule type" value="Genomic_DNA"/>
</dbReference>
<sequence length="221" mass="25502">MREFFIKREPLEPLTQNEFNKMKFLARVAFIDDEEVPHVARLQKDGYNIVHFPDIENIDDFVRKEYHVVILDIQGIGQHLSPNQEGWGVLKYLKDECPHIVVIMFTGADWSITEYKDLADRADAFIGKDLEFLDFKSKLDAGIRQAFSNDYHFNIAKSKIISEISNTTSIEEVKRIVNNYGANENKALRLIKKHIKNPDTLKTIGQLLTILNGIRKLKTGL</sequence>
<proteinExistence type="predicted"/>
<reference evidence="1" key="1">
    <citation type="submission" date="2023-06" db="EMBL/GenBank/DDBJ databases">
        <title>Genomic of Parafulvivirga corallium.</title>
        <authorList>
            <person name="Wang G."/>
        </authorList>
    </citation>
    <scope>NUCLEOTIDE SEQUENCE</scope>
    <source>
        <strain evidence="1">BMA10</strain>
    </source>
</reference>
<gene>
    <name evidence="1" type="ORF">QQ008_05925</name>
</gene>
<organism evidence="1 2">
    <name type="scientific">Splendidivirga corallicola</name>
    <dbReference type="NCBI Taxonomy" id="3051826"/>
    <lineage>
        <taxon>Bacteria</taxon>
        <taxon>Pseudomonadati</taxon>
        <taxon>Bacteroidota</taxon>
        <taxon>Cytophagia</taxon>
        <taxon>Cytophagales</taxon>
        <taxon>Splendidivirgaceae</taxon>
        <taxon>Splendidivirga</taxon>
    </lineage>
</organism>
<dbReference type="RefSeq" id="WP_346750916.1">
    <property type="nucleotide sequence ID" value="NZ_JAUJEA010000002.1"/>
</dbReference>
<accession>A0ABT8KJK9</accession>
<keyword evidence="2" id="KW-1185">Reference proteome</keyword>
<dbReference type="Gene3D" id="3.40.50.2300">
    <property type="match status" value="1"/>
</dbReference>
<dbReference type="InterPro" id="IPR011006">
    <property type="entry name" value="CheY-like_superfamily"/>
</dbReference>
<dbReference type="Proteomes" id="UP001172082">
    <property type="component" value="Unassembled WGS sequence"/>
</dbReference>
<evidence type="ECO:0000313" key="1">
    <source>
        <dbReference type="EMBL" id="MDN5200886.1"/>
    </source>
</evidence>
<evidence type="ECO:0000313" key="2">
    <source>
        <dbReference type="Proteomes" id="UP001172082"/>
    </source>
</evidence>